<reference evidence="2 3" key="1">
    <citation type="submission" date="2020-01" db="EMBL/GenBank/DDBJ databases">
        <title>Draft genome sequence of Aspergillus udagawae IFM 53868.</title>
        <authorList>
            <person name="Takahashi H."/>
            <person name="Yaguchi T."/>
        </authorList>
    </citation>
    <scope>NUCLEOTIDE SEQUENCE [LARGE SCALE GENOMIC DNA]</scope>
    <source>
        <strain evidence="2 3">IFM 53868</strain>
    </source>
</reference>
<dbReference type="EMBL" id="BLKG01000124">
    <property type="protein sequence ID" value="GFF96172.1"/>
    <property type="molecule type" value="Genomic_DNA"/>
</dbReference>
<evidence type="ECO:0000256" key="1">
    <source>
        <dbReference type="ARBA" id="ARBA00022801"/>
    </source>
</evidence>
<organism evidence="2 3">
    <name type="scientific">Aspergillus udagawae</name>
    <dbReference type="NCBI Taxonomy" id="91492"/>
    <lineage>
        <taxon>Eukaryota</taxon>
        <taxon>Fungi</taxon>
        <taxon>Dikarya</taxon>
        <taxon>Ascomycota</taxon>
        <taxon>Pezizomycotina</taxon>
        <taxon>Eurotiomycetes</taxon>
        <taxon>Eurotiomycetidae</taxon>
        <taxon>Eurotiales</taxon>
        <taxon>Aspergillaceae</taxon>
        <taxon>Aspergillus</taxon>
        <taxon>Aspergillus subgen. Fumigati</taxon>
    </lineage>
</organism>
<proteinExistence type="predicted"/>
<dbReference type="Gene3D" id="3.40.50.1820">
    <property type="entry name" value="alpha/beta hydrolase"/>
    <property type="match status" value="1"/>
</dbReference>
<name>A0ABQ1B8M3_9EURO</name>
<gene>
    <name evidence="2" type="ORF">IFM53868_08399</name>
</gene>
<keyword evidence="3" id="KW-1185">Reference proteome</keyword>
<protein>
    <submittedName>
        <fullName evidence="2">Uncharacterized protein</fullName>
    </submittedName>
</protein>
<dbReference type="Proteomes" id="UP000465266">
    <property type="component" value="Unassembled WGS sequence"/>
</dbReference>
<evidence type="ECO:0000313" key="2">
    <source>
        <dbReference type="EMBL" id="GFF96172.1"/>
    </source>
</evidence>
<dbReference type="InterPro" id="IPR005152">
    <property type="entry name" value="Lipase_secreted"/>
</dbReference>
<sequence length="86" mass="8956">MPRSPLWGYSGGRLATGRVAEPQLTYAPELRIAGAALGGTVHKILSVINTVNKGIFTGLVRAGTLGLANEYTAAQEIVRVIILPAG</sequence>
<comment type="caution">
    <text evidence="2">The sequence shown here is derived from an EMBL/GenBank/DDBJ whole genome shotgun (WGS) entry which is preliminary data.</text>
</comment>
<dbReference type="PANTHER" id="PTHR34853">
    <property type="match status" value="1"/>
</dbReference>
<evidence type="ECO:0000313" key="3">
    <source>
        <dbReference type="Proteomes" id="UP000465266"/>
    </source>
</evidence>
<dbReference type="PANTHER" id="PTHR34853:SF5">
    <property type="entry name" value="LIP-DOMAIN-CONTAINING PROTEIN-RELATED"/>
    <property type="match status" value="1"/>
</dbReference>
<dbReference type="InterPro" id="IPR029058">
    <property type="entry name" value="AB_hydrolase_fold"/>
</dbReference>
<dbReference type="Gene3D" id="1.10.260.130">
    <property type="match status" value="1"/>
</dbReference>
<keyword evidence="1" id="KW-0378">Hydrolase</keyword>
<dbReference type="Pfam" id="PF03583">
    <property type="entry name" value="LIP"/>
    <property type="match status" value="1"/>
</dbReference>
<accession>A0ABQ1B8M3</accession>